<dbReference type="HOGENOM" id="CLU_3326864_0_0_6"/>
<dbReference type="EMBL" id="CP000083">
    <property type="protein sequence ID" value="AAZ24017.1"/>
    <property type="molecule type" value="Genomic_DNA"/>
</dbReference>
<evidence type="ECO:0000313" key="1">
    <source>
        <dbReference type="EMBL" id="AAZ24017.1"/>
    </source>
</evidence>
<protein>
    <submittedName>
        <fullName evidence="1">Uncharacterized protein</fullName>
    </submittedName>
</protein>
<dbReference type="STRING" id="167879.CPS_3881"/>
<dbReference type="KEGG" id="cps:CPS_3881"/>
<dbReference type="AlphaFoldDB" id="Q47XC7"/>
<name>Q47XC7_COLP3</name>
<sequence length="38" mass="4327">MWYARGDNKVYSQSKRVRLGGTTLETRFIDMMNLSGSG</sequence>
<evidence type="ECO:0000313" key="2">
    <source>
        <dbReference type="Proteomes" id="UP000000547"/>
    </source>
</evidence>
<gene>
    <name evidence="1" type="ordered locus">CPS_3881</name>
</gene>
<organism evidence="1 2">
    <name type="scientific">Colwellia psychrerythraea (strain 34H / ATCC BAA-681)</name>
    <name type="common">Vibrio psychroerythus</name>
    <dbReference type="NCBI Taxonomy" id="167879"/>
    <lineage>
        <taxon>Bacteria</taxon>
        <taxon>Pseudomonadati</taxon>
        <taxon>Pseudomonadota</taxon>
        <taxon>Gammaproteobacteria</taxon>
        <taxon>Alteromonadales</taxon>
        <taxon>Colwelliaceae</taxon>
        <taxon>Colwellia</taxon>
    </lineage>
</organism>
<accession>Q47XC7</accession>
<proteinExistence type="predicted"/>
<reference evidence="1" key="1">
    <citation type="journal article" date="2005" name="Proc. Natl. Acad. Sci. U.S.A.">
        <title>The psychrophilic lifestyle as revealed by the genome sequence of Colwellia psychrerythraea 34H through genomic and proteomic analyses.</title>
        <authorList>
            <person name="Methe B.A."/>
            <person name="Nelson K.E."/>
            <person name="Deming J.W."/>
            <person name="Momen B."/>
            <person name="Melamud E."/>
            <person name="Zhang X."/>
            <person name="Moult J."/>
            <person name="Madupu R."/>
            <person name="Nelson W.C."/>
            <person name="Dodson R.J."/>
            <person name="Brinkac L.M."/>
            <person name="Daugherty S.C."/>
            <person name="Durkin A.S."/>
            <person name="DeBoy R.T."/>
            <person name="Kolonay J.F."/>
            <person name="Sullivan S.A."/>
            <person name="Zhou L."/>
            <person name="Davidsen T.M."/>
            <person name="Wu M."/>
            <person name="Huston A.L."/>
            <person name="Lewis M."/>
            <person name="Weaver B."/>
            <person name="Weidman J.F."/>
            <person name="Khouri H."/>
            <person name="Utterback T.R."/>
            <person name="Feldblyum T.V."/>
            <person name="Fraser C.M."/>
        </authorList>
    </citation>
    <scope>NUCLEOTIDE SEQUENCE [LARGE SCALE GENOMIC DNA]</scope>
    <source>
        <strain evidence="1">34H</strain>
    </source>
</reference>
<dbReference type="Proteomes" id="UP000000547">
    <property type="component" value="Chromosome"/>
</dbReference>